<accession>A0A814I7W9</accession>
<evidence type="ECO:0000313" key="3">
    <source>
        <dbReference type="Proteomes" id="UP000663864"/>
    </source>
</evidence>
<gene>
    <name evidence="2" type="ORF">ZHD862_LOCUS13395</name>
</gene>
<dbReference type="Proteomes" id="UP000663864">
    <property type="component" value="Unassembled WGS sequence"/>
</dbReference>
<protein>
    <submittedName>
        <fullName evidence="2">Uncharacterized protein</fullName>
    </submittedName>
</protein>
<evidence type="ECO:0000256" key="1">
    <source>
        <dbReference type="SAM" id="MobiDB-lite"/>
    </source>
</evidence>
<proteinExistence type="predicted"/>
<organism evidence="2 3">
    <name type="scientific">Rotaria sordida</name>
    <dbReference type="NCBI Taxonomy" id="392033"/>
    <lineage>
        <taxon>Eukaryota</taxon>
        <taxon>Metazoa</taxon>
        <taxon>Spiralia</taxon>
        <taxon>Gnathifera</taxon>
        <taxon>Rotifera</taxon>
        <taxon>Eurotatoria</taxon>
        <taxon>Bdelloidea</taxon>
        <taxon>Philodinida</taxon>
        <taxon>Philodinidae</taxon>
        <taxon>Rotaria</taxon>
    </lineage>
</organism>
<evidence type="ECO:0000313" key="2">
    <source>
        <dbReference type="EMBL" id="CAF1018216.1"/>
    </source>
</evidence>
<feature type="compositionally biased region" description="Polar residues" evidence="1">
    <location>
        <begin position="16"/>
        <end position="51"/>
    </location>
</feature>
<name>A0A814I7W9_9BILA</name>
<dbReference type="EMBL" id="CAJNOT010000550">
    <property type="protein sequence ID" value="CAF1018216.1"/>
    <property type="molecule type" value="Genomic_DNA"/>
</dbReference>
<comment type="caution">
    <text evidence="2">The sequence shown here is derived from an EMBL/GenBank/DDBJ whole genome shotgun (WGS) entry which is preliminary data.</text>
</comment>
<sequence length="118" mass="13474">MDFEGLFSGDMGELSNMDTVSQVNPTEEDNTNQSQWQQQDDLNLDENTTIGGLSEETRTKIEECQNELDRLNSEKTNLNAQLAQMNNPALRNLLLTRINSIQSDIERAQMEYDQLSNM</sequence>
<dbReference type="AlphaFoldDB" id="A0A814I7W9"/>
<reference evidence="2" key="1">
    <citation type="submission" date="2021-02" db="EMBL/GenBank/DDBJ databases">
        <authorList>
            <person name="Nowell W R."/>
        </authorList>
    </citation>
    <scope>NUCLEOTIDE SEQUENCE</scope>
</reference>
<feature type="region of interest" description="Disordered" evidence="1">
    <location>
        <begin position="1"/>
        <end position="58"/>
    </location>
</feature>